<comment type="similarity">
    <text evidence="1">Belongs to the methyltransferase superfamily.</text>
</comment>
<accession>A0AAU7FE34</accession>
<evidence type="ECO:0000256" key="1">
    <source>
        <dbReference type="ARBA" id="ARBA00008361"/>
    </source>
</evidence>
<sequence>MQSNLAQNWFEQGGEAYARYRPDYPIALAKFLASVVCDHTLAVDVGCGNGQLTAQLANYFDAVLGVDPSANQLTNAIAHPRIEYQCAPAEKLPLPTQSVSLLTAAQAAHWFDLPAFYGEVRRVMKPEGVISLLSYGVLQLEAELDERFKYFYWHEIAPYWPAERKLVDSGYATIDFPFAAILAPSLAIEKNWNLREFLGYITTWSAVTHAGHAGQAHILLNFAEEMATLWGDANTQRTISWPIHMRIGKV</sequence>
<dbReference type="EC" id="2.1.1.-" evidence="5"/>
<evidence type="ECO:0000256" key="3">
    <source>
        <dbReference type="ARBA" id="ARBA00022679"/>
    </source>
</evidence>
<dbReference type="RefSeq" id="WP_348946486.1">
    <property type="nucleotide sequence ID" value="NZ_CP157355.1"/>
</dbReference>
<feature type="domain" description="Methyltransferase type 11" evidence="4">
    <location>
        <begin position="43"/>
        <end position="130"/>
    </location>
</feature>
<dbReference type="Gene3D" id="3.40.50.150">
    <property type="entry name" value="Vaccinia Virus protein VP39"/>
    <property type="match status" value="1"/>
</dbReference>
<proteinExistence type="inferred from homology"/>
<evidence type="ECO:0000256" key="2">
    <source>
        <dbReference type="ARBA" id="ARBA00022603"/>
    </source>
</evidence>
<reference evidence="5" key="1">
    <citation type="submission" date="2024-05" db="EMBL/GenBank/DDBJ databases">
        <authorList>
            <person name="Yang L."/>
            <person name="Pan L."/>
        </authorList>
    </citation>
    <scope>NUCLEOTIDE SEQUENCE</scope>
    <source>
        <strain evidence="5">FCG-7</strain>
    </source>
</reference>
<evidence type="ECO:0000259" key="4">
    <source>
        <dbReference type="Pfam" id="PF08241"/>
    </source>
</evidence>
<dbReference type="KEGG" id="cmav:ABHF33_08095"/>
<keyword evidence="2 5" id="KW-0489">Methyltransferase</keyword>
<dbReference type="PANTHER" id="PTHR44942:SF4">
    <property type="entry name" value="METHYLTRANSFERASE TYPE 11 DOMAIN-CONTAINING PROTEIN"/>
    <property type="match status" value="1"/>
</dbReference>
<keyword evidence="3 5" id="KW-0808">Transferase</keyword>
<dbReference type="InterPro" id="IPR013216">
    <property type="entry name" value="Methyltransf_11"/>
</dbReference>
<protein>
    <submittedName>
        <fullName evidence="5">Class I SAM-dependent methyltransferase</fullName>
        <ecNumber evidence="5">2.1.1.-</ecNumber>
    </submittedName>
</protein>
<organism evidence="5">
    <name type="scientific">Chitinibacter mangrovi</name>
    <dbReference type="NCBI Taxonomy" id="3153927"/>
    <lineage>
        <taxon>Bacteria</taxon>
        <taxon>Pseudomonadati</taxon>
        <taxon>Pseudomonadota</taxon>
        <taxon>Betaproteobacteria</taxon>
        <taxon>Neisseriales</taxon>
        <taxon>Chitinibacteraceae</taxon>
        <taxon>Chitinibacter</taxon>
    </lineage>
</organism>
<gene>
    <name evidence="5" type="ORF">ABHF33_08095</name>
</gene>
<dbReference type="InterPro" id="IPR029063">
    <property type="entry name" value="SAM-dependent_MTases_sf"/>
</dbReference>
<dbReference type="InterPro" id="IPR051052">
    <property type="entry name" value="Diverse_substrate_MTase"/>
</dbReference>
<dbReference type="Pfam" id="PF08241">
    <property type="entry name" value="Methyltransf_11"/>
    <property type="match status" value="1"/>
</dbReference>
<evidence type="ECO:0000313" key="5">
    <source>
        <dbReference type="EMBL" id="XBM02212.1"/>
    </source>
</evidence>
<dbReference type="AlphaFoldDB" id="A0AAU7FE34"/>
<dbReference type="GO" id="GO:0032259">
    <property type="term" value="P:methylation"/>
    <property type="evidence" value="ECO:0007669"/>
    <property type="project" value="UniProtKB-KW"/>
</dbReference>
<dbReference type="PANTHER" id="PTHR44942">
    <property type="entry name" value="METHYLTRANSF_11 DOMAIN-CONTAINING PROTEIN"/>
    <property type="match status" value="1"/>
</dbReference>
<dbReference type="CDD" id="cd02440">
    <property type="entry name" value="AdoMet_MTases"/>
    <property type="match status" value="1"/>
</dbReference>
<dbReference type="EMBL" id="CP157355">
    <property type="protein sequence ID" value="XBM02212.1"/>
    <property type="molecule type" value="Genomic_DNA"/>
</dbReference>
<dbReference type="SUPFAM" id="SSF53335">
    <property type="entry name" value="S-adenosyl-L-methionine-dependent methyltransferases"/>
    <property type="match status" value="1"/>
</dbReference>
<name>A0AAU7FE34_9NEIS</name>
<dbReference type="GO" id="GO:0008757">
    <property type="term" value="F:S-adenosylmethionine-dependent methyltransferase activity"/>
    <property type="evidence" value="ECO:0007669"/>
    <property type="project" value="InterPro"/>
</dbReference>